<dbReference type="SUPFAM" id="SSF53474">
    <property type="entry name" value="alpha/beta-Hydrolases"/>
    <property type="match status" value="1"/>
</dbReference>
<evidence type="ECO:0000313" key="6">
    <source>
        <dbReference type="Proteomes" id="UP000285146"/>
    </source>
</evidence>
<dbReference type="EMBL" id="LKEB01000031">
    <property type="protein sequence ID" value="ROW09336.1"/>
    <property type="molecule type" value="Genomic_DNA"/>
</dbReference>
<dbReference type="Pfam" id="PF06441">
    <property type="entry name" value="EHN"/>
    <property type="match status" value="1"/>
</dbReference>
<keyword evidence="6" id="KW-1185">Reference proteome</keyword>
<evidence type="ECO:0000256" key="2">
    <source>
        <dbReference type="ARBA" id="ARBA00022797"/>
    </source>
</evidence>
<dbReference type="Gene3D" id="3.40.50.1820">
    <property type="entry name" value="alpha/beta hydrolase"/>
    <property type="match status" value="1"/>
</dbReference>
<comment type="similarity">
    <text evidence="1">Belongs to the peptidase S33 family.</text>
</comment>
<organism evidence="5 6">
    <name type="scientific">Cytospora leucostoma</name>
    <dbReference type="NCBI Taxonomy" id="1230097"/>
    <lineage>
        <taxon>Eukaryota</taxon>
        <taxon>Fungi</taxon>
        <taxon>Dikarya</taxon>
        <taxon>Ascomycota</taxon>
        <taxon>Pezizomycotina</taxon>
        <taxon>Sordariomycetes</taxon>
        <taxon>Sordariomycetidae</taxon>
        <taxon>Diaporthales</taxon>
        <taxon>Cytosporaceae</taxon>
        <taxon>Cytospora</taxon>
    </lineage>
</organism>
<evidence type="ECO:0000256" key="3">
    <source>
        <dbReference type="ARBA" id="ARBA00022801"/>
    </source>
</evidence>
<keyword evidence="3" id="KW-0378">Hydrolase</keyword>
<dbReference type="OrthoDB" id="7130006at2759"/>
<dbReference type="STRING" id="1230097.A0A423X0H8"/>
<evidence type="ECO:0000313" key="5">
    <source>
        <dbReference type="EMBL" id="ROW09336.1"/>
    </source>
</evidence>
<dbReference type="GO" id="GO:0097176">
    <property type="term" value="P:epoxide metabolic process"/>
    <property type="evidence" value="ECO:0007669"/>
    <property type="project" value="TreeGrafter"/>
</dbReference>
<name>A0A423X0H8_9PEZI</name>
<accession>A0A423X0H8</accession>
<gene>
    <name evidence="5" type="ORF">VPNG_05786</name>
</gene>
<dbReference type="InterPro" id="IPR029058">
    <property type="entry name" value="AB_hydrolase_fold"/>
</dbReference>
<dbReference type="PANTHER" id="PTHR21661:SF35">
    <property type="entry name" value="EPOXIDE HYDROLASE"/>
    <property type="match status" value="1"/>
</dbReference>
<dbReference type="GO" id="GO:0004301">
    <property type="term" value="F:epoxide hydrolase activity"/>
    <property type="evidence" value="ECO:0007669"/>
    <property type="project" value="TreeGrafter"/>
</dbReference>
<dbReference type="Proteomes" id="UP000285146">
    <property type="component" value="Unassembled WGS sequence"/>
</dbReference>
<evidence type="ECO:0000256" key="1">
    <source>
        <dbReference type="ARBA" id="ARBA00010088"/>
    </source>
</evidence>
<sequence>MSNIRRYQVAVPTTAVEKLHEKLAVSTFPDEVDGAGWERGVRVADVKRITKYWHQEFSWASFEERLNKLPHFEATISVEGFDPFQLHFLHQKSASPDAIPLLFVHGSNKPSFNVVAPSLPNFGFSSRITKTGFGLRQYSEALHKLMLSLGYEQYASQSGDIGISITNSIGALYPHSLRALHLNMVVGVPPSLTKSPIAFVRFLVTHFLNLYTPPESAGLKAAQQYRTSGNAYFDIQKTRPNTIGLLLADSPVGLLAWIYEKLVAWSDKYQWTDQEVCEWEIGKQYLDALCLQLRW</sequence>
<protein>
    <recommendedName>
        <fullName evidence="4">Epoxide hydrolase N-terminal domain-containing protein</fullName>
    </recommendedName>
</protein>
<dbReference type="InParanoid" id="A0A423X0H8"/>
<dbReference type="PANTHER" id="PTHR21661">
    <property type="entry name" value="EPOXIDE HYDROLASE 1-RELATED"/>
    <property type="match status" value="1"/>
</dbReference>
<reference evidence="5 6" key="1">
    <citation type="submission" date="2015-09" db="EMBL/GenBank/DDBJ databases">
        <title>Host preference determinants of Valsa canker pathogens revealed by comparative genomics.</title>
        <authorList>
            <person name="Yin Z."/>
            <person name="Huang L."/>
        </authorList>
    </citation>
    <scope>NUCLEOTIDE SEQUENCE [LARGE SCALE GENOMIC DNA]</scope>
    <source>
        <strain evidence="5 6">SXYLt</strain>
    </source>
</reference>
<dbReference type="PIRSF" id="PIRSF001112">
    <property type="entry name" value="Epoxide_hydrolase"/>
    <property type="match status" value="1"/>
</dbReference>
<feature type="domain" description="Epoxide hydrolase N-terminal" evidence="4">
    <location>
        <begin position="4"/>
        <end position="106"/>
    </location>
</feature>
<keyword evidence="2" id="KW-0058">Aromatic hydrocarbons catabolism</keyword>
<proteinExistence type="inferred from homology"/>
<dbReference type="InterPro" id="IPR010497">
    <property type="entry name" value="Epoxide_hydro_N"/>
</dbReference>
<comment type="caution">
    <text evidence="5">The sequence shown here is derived from an EMBL/GenBank/DDBJ whole genome shotgun (WGS) entry which is preliminary data.</text>
</comment>
<evidence type="ECO:0000259" key="4">
    <source>
        <dbReference type="Pfam" id="PF06441"/>
    </source>
</evidence>
<dbReference type="AlphaFoldDB" id="A0A423X0H8"/>
<dbReference type="InterPro" id="IPR016292">
    <property type="entry name" value="Epoxide_hydrolase"/>
</dbReference>